<dbReference type="Pfam" id="PF10102">
    <property type="entry name" value="DUF2341"/>
    <property type="match status" value="1"/>
</dbReference>
<evidence type="ECO:0000313" key="4">
    <source>
        <dbReference type="EMBL" id="KYC49546.1"/>
    </source>
</evidence>
<organism evidence="4 5">
    <name type="scientific">Candidatus Methanofastidiosum methylothiophilum</name>
    <dbReference type="NCBI Taxonomy" id="1705564"/>
    <lineage>
        <taxon>Archaea</taxon>
        <taxon>Methanobacteriati</taxon>
        <taxon>Methanobacteriota</taxon>
        <taxon>Stenosarchaea group</taxon>
        <taxon>Candidatus Methanofastidiosia</taxon>
        <taxon>Candidatus Methanofastidiosales</taxon>
        <taxon>Candidatus Methanofastidiosaceae</taxon>
        <taxon>Candidatus Methanofastidiosum</taxon>
    </lineage>
</organism>
<name>A0A150IX13_9EURY</name>
<protein>
    <recommendedName>
        <fullName evidence="3">LamG-like jellyroll fold domain-containing protein</fullName>
    </recommendedName>
</protein>
<accession>A0A150IX13</accession>
<keyword evidence="2" id="KW-1015">Disulfide bond</keyword>
<dbReference type="SUPFAM" id="SSF49899">
    <property type="entry name" value="Concanavalin A-like lectins/glucanases"/>
    <property type="match status" value="1"/>
</dbReference>
<dbReference type="InterPro" id="IPR013320">
    <property type="entry name" value="ConA-like_dom_sf"/>
</dbReference>
<evidence type="ECO:0000256" key="1">
    <source>
        <dbReference type="ARBA" id="ARBA00022729"/>
    </source>
</evidence>
<dbReference type="SMART" id="SM00560">
    <property type="entry name" value="LamGL"/>
    <property type="match status" value="1"/>
</dbReference>
<reference evidence="4 5" key="1">
    <citation type="journal article" date="2016" name="ISME J.">
        <title>Chasing the elusive Euryarchaeota class WSA2: genomes reveal a uniquely fastidious methyl-reducing methanogen.</title>
        <authorList>
            <person name="Nobu M.K."/>
            <person name="Narihiro T."/>
            <person name="Kuroda K."/>
            <person name="Mei R."/>
            <person name="Liu W.T."/>
        </authorList>
    </citation>
    <scope>NUCLEOTIDE SEQUENCE [LARGE SCALE GENOMIC DNA]</scope>
    <source>
        <strain evidence="4">U1lsi0528_Bin055</strain>
    </source>
</reference>
<evidence type="ECO:0000313" key="5">
    <source>
        <dbReference type="Proteomes" id="UP000075398"/>
    </source>
</evidence>
<evidence type="ECO:0000256" key="2">
    <source>
        <dbReference type="ARBA" id="ARBA00023157"/>
    </source>
</evidence>
<proteinExistence type="predicted"/>
<gene>
    <name evidence="4" type="ORF">AMQ22_01616</name>
</gene>
<comment type="caution">
    <text evidence="4">The sequence shown here is derived from an EMBL/GenBank/DDBJ whole genome shotgun (WGS) entry which is preliminary data.</text>
</comment>
<dbReference type="PATRIC" id="fig|1705409.3.peg.1692"/>
<dbReference type="EMBL" id="LNGC01000093">
    <property type="protein sequence ID" value="KYC49546.1"/>
    <property type="molecule type" value="Genomic_DNA"/>
</dbReference>
<dbReference type="Pfam" id="PF13385">
    <property type="entry name" value="Laminin_G_3"/>
    <property type="match status" value="1"/>
</dbReference>
<evidence type="ECO:0000259" key="3">
    <source>
        <dbReference type="SMART" id="SM00560"/>
    </source>
</evidence>
<keyword evidence="1" id="KW-0732">Signal</keyword>
<dbReference type="Gene3D" id="2.60.120.200">
    <property type="match status" value="1"/>
</dbReference>
<dbReference type="InterPro" id="IPR018765">
    <property type="entry name" value="DUF2341"/>
</dbReference>
<dbReference type="Proteomes" id="UP000075398">
    <property type="component" value="Unassembled WGS sequence"/>
</dbReference>
<feature type="domain" description="LamG-like jellyroll fold" evidence="3">
    <location>
        <begin position="204"/>
        <end position="333"/>
    </location>
</feature>
<dbReference type="AlphaFoldDB" id="A0A150IX13"/>
<dbReference type="InterPro" id="IPR006558">
    <property type="entry name" value="LamG-like"/>
</dbReference>
<sequence>MNILPNRIRVKKSFFILLILTIFTFTSITSSLADDPAWWDNNWAYRDKITIVNAGSTTLINFPAYINVPYREGMQPDYKDLRFTNADGTLILDYEIESYDSTKADIWVRIPEFPVPSVSIWMYYANKNATSGQNPEGVWDSDYLMVQHLEETSGTCTDSTSNHNDGASHSVQQNILGKIDGADEFKLDGSYIDCGNNPTFNTLSFITFESWITTNNNNLTTKILQKGDWDGHGLGQDKWKGWQAHVTLQDKGAKLDWGKGMPQTNRWYYLVMTYDGSKMIFYVDGEKVAETDISGNLKISNRNVYIGADGASQKFFKGIIDEVRISKIARSSDWIKQTYALTKDNPGNVEFVSEKIPEAVIKNITKPDLRVIRASIGELILLDSSGFNGESTITGNHITRETYNGNKVSAVRFPRGTHDVTLYISNFGMFTQRDVNMRVEGLPKGASAVFTPENQTLRTKGNISFNAKCIIGPDVPAGVYKYKLILYNNLGVLGQREIYLFVE</sequence>